<evidence type="ECO:0000259" key="1">
    <source>
        <dbReference type="SMART" id="SM01001"/>
    </source>
</evidence>
<proteinExistence type="predicted"/>
<dbReference type="SMART" id="SM01001">
    <property type="entry name" value="AIRC"/>
    <property type="match status" value="1"/>
</dbReference>
<accession>A0A096XTB6</accession>
<name>A0A096XTB6_9CAUD</name>
<protein>
    <recommendedName>
        <fullName evidence="1">PurE domain-containing protein</fullName>
    </recommendedName>
</protein>
<dbReference type="InterPro" id="IPR039476">
    <property type="entry name" value="P2CMN_synthase_LarB"/>
</dbReference>
<dbReference type="PANTHER" id="PTHR43064">
    <property type="entry name" value="PHOSPHORIBOSYLAMINOIMIDAZOLE CARBOXYLASE-RELATED"/>
    <property type="match status" value="1"/>
</dbReference>
<evidence type="ECO:0000313" key="2">
    <source>
        <dbReference type="EMBL" id="AII28548.1"/>
    </source>
</evidence>
<dbReference type="SUPFAM" id="SSF52255">
    <property type="entry name" value="N5-CAIR mutase (phosphoribosylaminoimidazole carboxylase, PurE)"/>
    <property type="match status" value="1"/>
</dbReference>
<dbReference type="PANTHER" id="PTHR43064:SF1">
    <property type="entry name" value="SLL1489 PROTEIN"/>
    <property type="match status" value="1"/>
</dbReference>
<dbReference type="Gene3D" id="3.40.50.1970">
    <property type="match status" value="1"/>
</dbReference>
<dbReference type="RefSeq" id="YP_009147189.1">
    <property type="nucleotide sequence ID" value="NC_027335.2"/>
</dbReference>
<sequence length="231" mass="24797">MNLRTLFGGNKTAQGLAEQIAEVPYNTNIMITKLPLEVFNEIPTNDIPMLARKVIIDSAEEYDWEKEWGTEASFVYCRSSETAFYQERPVNSDLAVAITSAGVADRDIVDEVYLTVLLSGYVPVAFHDIGVNDLNKLMYSVEDINDCNAIVSVQGFEGALPVVLAGLTNLPIVAVPTSTGYGISADGYTALNTALTSCTSGIAVVNIDNGFGGGAMAVRILEQISLKHSHA</sequence>
<organism evidence="2 3">
    <name type="scientific">Enterococcus phage ECP3</name>
    <dbReference type="NCBI Taxonomy" id="1498168"/>
    <lineage>
        <taxon>Viruses</taxon>
        <taxon>Duplodnaviria</taxon>
        <taxon>Heunggongvirae</taxon>
        <taxon>Uroviricota</taxon>
        <taxon>Caudoviricetes</taxon>
        <taxon>Herelleviridae</taxon>
        <taxon>Brockvirinae</taxon>
        <taxon>Kochikohdavirus</taxon>
        <taxon>Kochikohdavirus ECP3</taxon>
    </lineage>
</organism>
<dbReference type="Pfam" id="PF00731">
    <property type="entry name" value="AIRC"/>
    <property type="match status" value="1"/>
</dbReference>
<dbReference type="InterPro" id="IPR000031">
    <property type="entry name" value="PurE_dom"/>
</dbReference>
<evidence type="ECO:0000313" key="3">
    <source>
        <dbReference type="Proteomes" id="UP000030157"/>
    </source>
</evidence>
<keyword evidence="3" id="KW-1185">Reference proteome</keyword>
<dbReference type="GO" id="GO:0016787">
    <property type="term" value="F:hydrolase activity"/>
    <property type="evidence" value="ECO:0007669"/>
    <property type="project" value="InterPro"/>
</dbReference>
<dbReference type="Proteomes" id="UP000030157">
    <property type="component" value="Segment"/>
</dbReference>
<feature type="domain" description="PurE" evidence="1">
    <location>
        <begin position="94"/>
        <end position="226"/>
    </location>
</feature>
<reference evidence="2" key="1">
    <citation type="submission" date="2014-05" db="EMBL/GenBank/DDBJ databases">
        <title>Complete genome sequence of Enterococcus faecalis bacteriophage ECP3.</title>
        <authorList>
            <person name="Kang H.-Y."/>
            <person name="Kim S."/>
            <person name="Kim J."/>
        </authorList>
    </citation>
    <scope>NUCLEOTIDE SEQUENCE [LARGE SCALE GENOMIC DNA]</scope>
    <source>
        <strain evidence="2">ECP3</strain>
    </source>
</reference>
<dbReference type="EMBL" id="KJ801817">
    <property type="protein sequence ID" value="AII28548.1"/>
    <property type="molecule type" value="Genomic_DNA"/>
</dbReference>
<dbReference type="GeneID" id="24628237"/>
<dbReference type="GO" id="GO:0006189">
    <property type="term" value="P:'de novo' IMP biosynthetic process"/>
    <property type="evidence" value="ECO:0007669"/>
    <property type="project" value="InterPro"/>
</dbReference>